<proteinExistence type="predicted"/>
<keyword evidence="2" id="KW-1185">Reference proteome</keyword>
<reference evidence="1" key="1">
    <citation type="journal article" date="2023" name="G3 (Bethesda)">
        <title>A reference genome for the long-term kleptoplast-retaining sea slug Elysia crispata morphotype clarki.</title>
        <authorList>
            <person name="Eastman K.E."/>
            <person name="Pendleton A.L."/>
            <person name="Shaikh M.A."/>
            <person name="Suttiyut T."/>
            <person name="Ogas R."/>
            <person name="Tomko P."/>
            <person name="Gavelis G."/>
            <person name="Widhalm J.R."/>
            <person name="Wisecaver J.H."/>
        </authorList>
    </citation>
    <scope>NUCLEOTIDE SEQUENCE</scope>
    <source>
        <strain evidence="1">ECLA1</strain>
    </source>
</reference>
<dbReference type="Proteomes" id="UP001283361">
    <property type="component" value="Unassembled WGS sequence"/>
</dbReference>
<dbReference type="AlphaFoldDB" id="A0AAE0YRW6"/>
<name>A0AAE0YRW6_9GAST</name>
<evidence type="ECO:0000313" key="2">
    <source>
        <dbReference type="Proteomes" id="UP001283361"/>
    </source>
</evidence>
<accession>A0AAE0YRW6</accession>
<protein>
    <submittedName>
        <fullName evidence="1">Uncharacterized protein</fullName>
    </submittedName>
</protein>
<evidence type="ECO:0000313" key="1">
    <source>
        <dbReference type="EMBL" id="KAK3755781.1"/>
    </source>
</evidence>
<sequence length="97" mass="10963">MPEASTKYRSQRNLQSDSTGFRFVEKYTLHGTAQQWRSQLQSRSKCQYHRLEGCEEPGKGCHFLSMTRELSTRASRLQPSTIGFATSLGSKCGRSQG</sequence>
<dbReference type="EMBL" id="JAWDGP010005588">
    <property type="protein sequence ID" value="KAK3755781.1"/>
    <property type="molecule type" value="Genomic_DNA"/>
</dbReference>
<gene>
    <name evidence="1" type="ORF">RRG08_033958</name>
</gene>
<comment type="caution">
    <text evidence="1">The sequence shown here is derived from an EMBL/GenBank/DDBJ whole genome shotgun (WGS) entry which is preliminary data.</text>
</comment>
<organism evidence="1 2">
    <name type="scientific">Elysia crispata</name>
    <name type="common">lettuce slug</name>
    <dbReference type="NCBI Taxonomy" id="231223"/>
    <lineage>
        <taxon>Eukaryota</taxon>
        <taxon>Metazoa</taxon>
        <taxon>Spiralia</taxon>
        <taxon>Lophotrochozoa</taxon>
        <taxon>Mollusca</taxon>
        <taxon>Gastropoda</taxon>
        <taxon>Heterobranchia</taxon>
        <taxon>Euthyneura</taxon>
        <taxon>Panpulmonata</taxon>
        <taxon>Sacoglossa</taxon>
        <taxon>Placobranchoidea</taxon>
        <taxon>Plakobranchidae</taxon>
        <taxon>Elysia</taxon>
    </lineage>
</organism>